<dbReference type="EMBL" id="JAHRIO010004178">
    <property type="protein sequence ID" value="MEQ2159995.1"/>
    <property type="molecule type" value="Genomic_DNA"/>
</dbReference>
<dbReference type="InterPro" id="IPR052307">
    <property type="entry name" value="EJ_Adhesion_Regulator"/>
</dbReference>
<evidence type="ECO:0000256" key="4">
    <source>
        <dbReference type="ARBA" id="ARBA00022729"/>
    </source>
</evidence>
<evidence type="ECO:0000256" key="2">
    <source>
        <dbReference type="ARBA" id="ARBA00022475"/>
    </source>
</evidence>
<dbReference type="InterPro" id="IPR013783">
    <property type="entry name" value="Ig-like_fold"/>
</dbReference>
<keyword evidence="16" id="KW-1185">Reference proteome</keyword>
<keyword evidence="12" id="KW-0393">Immunoglobulin domain</keyword>
<keyword evidence="2" id="KW-1003">Cell membrane</keyword>
<keyword evidence="9" id="KW-1015">Disulfide bond</keyword>
<dbReference type="PANTHER" id="PTHR44468:SF3">
    <property type="entry name" value="COXSACKIEVIRUS AND ADENOVIRUS RECEPTOR"/>
    <property type="match status" value="1"/>
</dbReference>
<organism evidence="15 16">
    <name type="scientific">Goodea atripinnis</name>
    <dbReference type="NCBI Taxonomy" id="208336"/>
    <lineage>
        <taxon>Eukaryota</taxon>
        <taxon>Metazoa</taxon>
        <taxon>Chordata</taxon>
        <taxon>Craniata</taxon>
        <taxon>Vertebrata</taxon>
        <taxon>Euteleostomi</taxon>
        <taxon>Actinopterygii</taxon>
        <taxon>Neopterygii</taxon>
        <taxon>Teleostei</taxon>
        <taxon>Neoteleostei</taxon>
        <taxon>Acanthomorphata</taxon>
        <taxon>Ovalentaria</taxon>
        <taxon>Atherinomorphae</taxon>
        <taxon>Cyprinodontiformes</taxon>
        <taxon>Goodeidae</taxon>
        <taxon>Goodea</taxon>
    </lineage>
</organism>
<dbReference type="Proteomes" id="UP001476798">
    <property type="component" value="Unassembled WGS sequence"/>
</dbReference>
<evidence type="ECO:0000256" key="9">
    <source>
        <dbReference type="ARBA" id="ARBA00023157"/>
    </source>
</evidence>
<reference evidence="15 16" key="1">
    <citation type="submission" date="2021-06" db="EMBL/GenBank/DDBJ databases">
        <authorList>
            <person name="Palmer J.M."/>
        </authorList>
    </citation>
    <scope>NUCLEOTIDE SEQUENCE [LARGE SCALE GENOMIC DNA]</scope>
    <source>
        <strain evidence="15 16">GA_2019</strain>
        <tissue evidence="15">Muscle</tissue>
    </source>
</reference>
<dbReference type="InterPro" id="IPR036179">
    <property type="entry name" value="Ig-like_dom_sf"/>
</dbReference>
<comment type="subcellular location">
    <subcellularLocation>
        <location evidence="1">Cell membrane</location>
        <topology evidence="1">Single-pass type I membrane protein</topology>
    </subcellularLocation>
</comment>
<keyword evidence="6" id="KW-0130">Cell adhesion</keyword>
<evidence type="ECO:0000259" key="14">
    <source>
        <dbReference type="Pfam" id="PF07679"/>
    </source>
</evidence>
<keyword evidence="4" id="KW-0732">Signal</keyword>
<evidence type="ECO:0000313" key="15">
    <source>
        <dbReference type="EMBL" id="MEQ2159995.1"/>
    </source>
</evidence>
<evidence type="ECO:0000256" key="6">
    <source>
        <dbReference type="ARBA" id="ARBA00022889"/>
    </source>
</evidence>
<keyword evidence="10" id="KW-0675">Receptor</keyword>
<evidence type="ECO:0000256" key="10">
    <source>
        <dbReference type="ARBA" id="ARBA00023170"/>
    </source>
</evidence>
<feature type="non-terminal residue" evidence="15">
    <location>
        <position position="1"/>
    </location>
</feature>
<evidence type="ECO:0000313" key="16">
    <source>
        <dbReference type="Proteomes" id="UP001476798"/>
    </source>
</evidence>
<keyword evidence="3 13" id="KW-0812">Transmembrane</keyword>
<dbReference type="Pfam" id="PF07679">
    <property type="entry name" value="I-set"/>
    <property type="match status" value="1"/>
</dbReference>
<evidence type="ECO:0000256" key="1">
    <source>
        <dbReference type="ARBA" id="ARBA00004251"/>
    </source>
</evidence>
<evidence type="ECO:0000256" key="12">
    <source>
        <dbReference type="ARBA" id="ARBA00023319"/>
    </source>
</evidence>
<name>A0ABV0MLK7_9TELE</name>
<sequence>PVEGTINVRNVSASASGTYRCVASNRVGSEECILHLQVTPPRNTAGIIAGSIIAVLLILILLAIILFCFCRSRKRKKYEKEICNEIRYANQTSINVARRCRLIRQWKYSNSVGI</sequence>
<keyword evidence="7 13" id="KW-1133">Transmembrane helix</keyword>
<feature type="domain" description="Immunoglobulin I-set" evidence="14">
    <location>
        <begin position="5"/>
        <end position="38"/>
    </location>
</feature>
<keyword evidence="8 13" id="KW-0472">Membrane</keyword>
<evidence type="ECO:0000256" key="5">
    <source>
        <dbReference type="ARBA" id="ARBA00022737"/>
    </source>
</evidence>
<keyword evidence="11" id="KW-0325">Glycoprotein</keyword>
<feature type="transmembrane region" description="Helical" evidence="13">
    <location>
        <begin position="47"/>
        <end position="70"/>
    </location>
</feature>
<dbReference type="Gene3D" id="2.60.40.10">
    <property type="entry name" value="Immunoglobulins"/>
    <property type="match status" value="1"/>
</dbReference>
<proteinExistence type="predicted"/>
<evidence type="ECO:0000256" key="13">
    <source>
        <dbReference type="SAM" id="Phobius"/>
    </source>
</evidence>
<dbReference type="SUPFAM" id="SSF48726">
    <property type="entry name" value="Immunoglobulin"/>
    <property type="match status" value="1"/>
</dbReference>
<comment type="caution">
    <text evidence="15">The sequence shown here is derived from an EMBL/GenBank/DDBJ whole genome shotgun (WGS) entry which is preliminary data.</text>
</comment>
<gene>
    <name evidence="15" type="ORF">GOODEAATRI_029026</name>
</gene>
<evidence type="ECO:0000256" key="3">
    <source>
        <dbReference type="ARBA" id="ARBA00022692"/>
    </source>
</evidence>
<dbReference type="InterPro" id="IPR013098">
    <property type="entry name" value="Ig_I-set"/>
</dbReference>
<evidence type="ECO:0000256" key="7">
    <source>
        <dbReference type="ARBA" id="ARBA00022989"/>
    </source>
</evidence>
<keyword evidence="5" id="KW-0677">Repeat</keyword>
<accession>A0ABV0MLK7</accession>
<evidence type="ECO:0000256" key="8">
    <source>
        <dbReference type="ARBA" id="ARBA00023136"/>
    </source>
</evidence>
<evidence type="ECO:0000256" key="11">
    <source>
        <dbReference type="ARBA" id="ARBA00023180"/>
    </source>
</evidence>
<dbReference type="PANTHER" id="PTHR44468">
    <property type="entry name" value="COXSACKIEVIRUS AND ADENOVIRUS RECEPTOR-RELATED"/>
    <property type="match status" value="1"/>
</dbReference>
<protein>
    <recommendedName>
        <fullName evidence="14">Immunoglobulin I-set domain-containing protein</fullName>
    </recommendedName>
</protein>